<comment type="caution">
    <text evidence="2">The sequence shown here is derived from an EMBL/GenBank/DDBJ whole genome shotgun (WGS) entry which is preliminary data.</text>
</comment>
<protein>
    <submittedName>
        <fullName evidence="2">Uncharacterized protein</fullName>
    </submittedName>
</protein>
<feature type="compositionally biased region" description="Basic and acidic residues" evidence="1">
    <location>
        <begin position="180"/>
        <end position="201"/>
    </location>
</feature>
<feature type="compositionally biased region" description="Basic and acidic residues" evidence="1">
    <location>
        <begin position="122"/>
        <end position="140"/>
    </location>
</feature>
<dbReference type="GeneID" id="92510636"/>
<gene>
    <name evidence="2" type="ORF">LSCM1_00473</name>
</gene>
<feature type="compositionally biased region" description="Basic and acidic residues" evidence="1">
    <location>
        <begin position="148"/>
        <end position="161"/>
    </location>
</feature>
<feature type="region of interest" description="Disordered" evidence="1">
    <location>
        <begin position="89"/>
        <end position="110"/>
    </location>
</feature>
<dbReference type="EMBL" id="JAFEUZ010000036">
    <property type="protein sequence ID" value="KAG5464292.1"/>
    <property type="molecule type" value="Genomic_DNA"/>
</dbReference>
<name>A0A836FKK3_9TRYP</name>
<dbReference type="Proteomes" id="UP000673552">
    <property type="component" value="Chromosome 36"/>
</dbReference>
<feature type="compositionally biased region" description="Basic and acidic residues" evidence="1">
    <location>
        <begin position="98"/>
        <end position="110"/>
    </location>
</feature>
<sequence length="201" mass="23183">MRRAGVCTVAPTAIAAGSHLVCQVVMSPSSLSSPTLCRYSDMLAQCRRHHTGCPLSCTRIVLFDLRKHEMEKRRLRDLEKAGIDLADDDEAPWIAPEEQQRLDEEEEERRAKLEEQRQVLMKKRTEEDAAKRQKFKEFRARQIAMSRQRKEAATEKKEEARRHRKQTSRVEGIEEVEAEEDRKDADLDGADVKDASERGTH</sequence>
<dbReference type="AlphaFoldDB" id="A0A836FKK3"/>
<evidence type="ECO:0000313" key="3">
    <source>
        <dbReference type="Proteomes" id="UP000673552"/>
    </source>
</evidence>
<dbReference type="OrthoDB" id="252877at2759"/>
<feature type="region of interest" description="Disordered" evidence="1">
    <location>
        <begin position="122"/>
        <end position="201"/>
    </location>
</feature>
<accession>A0A836FKK3</accession>
<reference evidence="2 3" key="1">
    <citation type="submission" date="2021-03" db="EMBL/GenBank/DDBJ databases">
        <title>Leishmania (Mundinia) martiniquensis Genome sequencing and assembly.</title>
        <authorList>
            <person name="Almutairi H."/>
            <person name="Gatherer D."/>
        </authorList>
    </citation>
    <scope>NUCLEOTIDE SEQUENCE [LARGE SCALE GENOMIC DNA]</scope>
    <source>
        <strain evidence="2">LSCM1</strain>
    </source>
</reference>
<evidence type="ECO:0000313" key="2">
    <source>
        <dbReference type="EMBL" id="KAG5464292.1"/>
    </source>
</evidence>
<proteinExistence type="predicted"/>
<dbReference type="RefSeq" id="XP_067174229.1">
    <property type="nucleotide sequence ID" value="XM_067318124.1"/>
</dbReference>
<organism evidence="2 3">
    <name type="scientific">Leishmania martiniquensis</name>
    <dbReference type="NCBI Taxonomy" id="1580590"/>
    <lineage>
        <taxon>Eukaryota</taxon>
        <taxon>Discoba</taxon>
        <taxon>Euglenozoa</taxon>
        <taxon>Kinetoplastea</taxon>
        <taxon>Metakinetoplastina</taxon>
        <taxon>Trypanosomatida</taxon>
        <taxon>Trypanosomatidae</taxon>
        <taxon>Leishmaniinae</taxon>
        <taxon>Leishmania</taxon>
    </lineage>
</organism>
<dbReference type="KEGG" id="lmat:92510636"/>
<keyword evidence="3" id="KW-1185">Reference proteome</keyword>
<evidence type="ECO:0000256" key="1">
    <source>
        <dbReference type="SAM" id="MobiDB-lite"/>
    </source>
</evidence>